<organism evidence="4">
    <name type="scientific">candidate division WOR-3 bacterium</name>
    <dbReference type="NCBI Taxonomy" id="2052148"/>
    <lineage>
        <taxon>Bacteria</taxon>
        <taxon>Bacteria division WOR-3</taxon>
    </lineage>
</organism>
<accession>A0A7C0VAC2</accession>
<evidence type="ECO:0000256" key="1">
    <source>
        <dbReference type="ARBA" id="ARBA00023122"/>
    </source>
</evidence>
<sequence>MKVKDVMLEEIPKLSRNDGLLKAVGLFSAFDLDIIPVVDEDNNYIGVVRKRDLIWPFLSFLEEDTERGISVVMDYPSIYLIDDVMEWDYPSVEGEKDIATAIGMMEAESLEAIPVVEEGRLIGILTNSIILN</sequence>
<reference evidence="4" key="1">
    <citation type="journal article" date="2020" name="mSystems">
        <title>Genome- and Community-Level Interaction Insights into Carbon Utilization and Element Cycling Functions of Hydrothermarchaeota in Hydrothermal Sediment.</title>
        <authorList>
            <person name="Zhou Z."/>
            <person name="Liu Y."/>
            <person name="Xu W."/>
            <person name="Pan J."/>
            <person name="Luo Z.H."/>
            <person name="Li M."/>
        </authorList>
    </citation>
    <scope>NUCLEOTIDE SEQUENCE [LARGE SCALE GENOMIC DNA]</scope>
    <source>
        <strain evidence="4">HyVt-102</strain>
    </source>
</reference>
<dbReference type="Gene3D" id="3.10.580.10">
    <property type="entry name" value="CBS-domain"/>
    <property type="match status" value="1"/>
</dbReference>
<evidence type="ECO:0000256" key="2">
    <source>
        <dbReference type="PROSITE-ProRule" id="PRU00703"/>
    </source>
</evidence>
<keyword evidence="1 2" id="KW-0129">CBS domain</keyword>
<gene>
    <name evidence="4" type="ORF">ENF18_04045</name>
</gene>
<protein>
    <submittedName>
        <fullName evidence="4">CBS domain-containing protein</fullName>
    </submittedName>
</protein>
<proteinExistence type="predicted"/>
<evidence type="ECO:0000259" key="3">
    <source>
        <dbReference type="PROSITE" id="PS51371"/>
    </source>
</evidence>
<dbReference type="InterPro" id="IPR051257">
    <property type="entry name" value="Diverse_CBS-Domain"/>
</dbReference>
<dbReference type="InterPro" id="IPR046342">
    <property type="entry name" value="CBS_dom_sf"/>
</dbReference>
<evidence type="ECO:0000313" key="4">
    <source>
        <dbReference type="EMBL" id="HDI82947.1"/>
    </source>
</evidence>
<dbReference type="PROSITE" id="PS51371">
    <property type="entry name" value="CBS"/>
    <property type="match status" value="2"/>
</dbReference>
<feature type="domain" description="CBS" evidence="3">
    <location>
        <begin position="7"/>
        <end position="66"/>
    </location>
</feature>
<comment type="caution">
    <text evidence="4">The sequence shown here is derived from an EMBL/GenBank/DDBJ whole genome shotgun (WGS) entry which is preliminary data.</text>
</comment>
<dbReference type="PANTHER" id="PTHR43080:SF2">
    <property type="entry name" value="CBS DOMAIN-CONTAINING PROTEIN"/>
    <property type="match status" value="1"/>
</dbReference>
<feature type="domain" description="CBS" evidence="3">
    <location>
        <begin position="85"/>
        <end position="132"/>
    </location>
</feature>
<name>A0A7C0VAC2_UNCW3</name>
<dbReference type="InterPro" id="IPR000644">
    <property type="entry name" value="CBS_dom"/>
</dbReference>
<dbReference type="SMART" id="SM00116">
    <property type="entry name" value="CBS"/>
    <property type="match status" value="2"/>
</dbReference>
<dbReference type="PANTHER" id="PTHR43080">
    <property type="entry name" value="CBS DOMAIN-CONTAINING PROTEIN CBSX3, MITOCHONDRIAL"/>
    <property type="match status" value="1"/>
</dbReference>
<dbReference type="Proteomes" id="UP000885847">
    <property type="component" value="Unassembled WGS sequence"/>
</dbReference>
<dbReference type="SUPFAM" id="SSF54631">
    <property type="entry name" value="CBS-domain pair"/>
    <property type="match status" value="1"/>
</dbReference>
<dbReference type="EMBL" id="DQWE01000193">
    <property type="protein sequence ID" value="HDI82947.1"/>
    <property type="molecule type" value="Genomic_DNA"/>
</dbReference>
<dbReference type="Pfam" id="PF00571">
    <property type="entry name" value="CBS"/>
    <property type="match status" value="2"/>
</dbReference>
<dbReference type="AlphaFoldDB" id="A0A7C0VAC2"/>
<feature type="non-terminal residue" evidence="4">
    <location>
        <position position="132"/>
    </location>
</feature>